<organism evidence="3 4">
    <name type="scientific">Georgenia alba</name>
    <dbReference type="NCBI Taxonomy" id="2233858"/>
    <lineage>
        <taxon>Bacteria</taxon>
        <taxon>Bacillati</taxon>
        <taxon>Actinomycetota</taxon>
        <taxon>Actinomycetes</taxon>
        <taxon>Micrococcales</taxon>
        <taxon>Bogoriellaceae</taxon>
        <taxon>Georgenia</taxon>
    </lineage>
</organism>
<name>A0ABW2QBS0_9MICO</name>
<dbReference type="EMBL" id="JBHTCQ010000001">
    <property type="protein sequence ID" value="MFC7405045.1"/>
    <property type="molecule type" value="Genomic_DNA"/>
</dbReference>
<proteinExistence type="predicted"/>
<gene>
    <name evidence="3" type="ORF">ACFQQL_07975</name>
</gene>
<dbReference type="Pfam" id="PF04230">
    <property type="entry name" value="PS_pyruv_trans"/>
    <property type="match status" value="1"/>
</dbReference>
<dbReference type="InterPro" id="IPR011990">
    <property type="entry name" value="TPR-like_helical_dom_sf"/>
</dbReference>
<feature type="region of interest" description="Disordered" evidence="1">
    <location>
        <begin position="1"/>
        <end position="22"/>
    </location>
</feature>
<sequence length="733" mass="79828">MRRSLRKGGASPARLLAGARRRAGRARRNLRALRVLRRSLEGAAPPEGLRKLYGRGGRPRGDLVTGRRSWHACPGAADAAADLLREALVPGRGSAAAAIAVELVRARPRDAELHRLAALAAGLVEDWDLAEDRWARALELEGSSPERAAGLVADERRRSEQRRAVAGQRVPSRLEARRRELLGRSVWEDPDGAFWRYVAQAVACDALEGLEPVLDGLVPADRPLPNGKAPREITDAIAAADALEAEADYPGALRELDRIAPTEGKPTVRYLITLARLASAVSDYRRARVALRLAGAADEATSLAAAHDARIAWVVHDTAGARRSAELALSGGQDRPQARAVLDLLERQLPPPDPPAGGIAHVAFFAGRGFNFGDILLPLAVQDAIGEAVRKAGPAERPAGGPTWLPFHVHQLFDEDYVRLANTQRAVVVGGGGLFLPDTSPNGHSGWQWNVPRTSLEALRVPLFLFAVGYNLFPGQSFRGNLFRENLVALAEKAELLGLRNHGSIDRVREMLPDELTGKVRFVPCATTVLERLRDDLPPAETGTGRILLNAAFDRSARRFGHRYDDVLEQVHRFVLAARDMGADVRVSAHMSGDERIATDLRSTYDVDLPVENLHTMDVGDALATYRNASLVIGMRGHATMIPFGLGTPVLSIVSHPKMRYFLDDVGRAEWGVDVGDSNLGDRLTDLARDVLAREEDYRRDVRERQQGLFDHVAGAAELVAARTTGPPREEHT</sequence>
<keyword evidence="3" id="KW-0808">Transferase</keyword>
<dbReference type="PANTHER" id="PTHR36836:SF1">
    <property type="entry name" value="COLANIC ACID BIOSYNTHESIS PROTEIN WCAK"/>
    <property type="match status" value="1"/>
</dbReference>
<accession>A0ABW2QBS0</accession>
<keyword evidence="4" id="KW-1185">Reference proteome</keyword>
<reference evidence="4" key="1">
    <citation type="journal article" date="2019" name="Int. J. Syst. Evol. Microbiol.">
        <title>The Global Catalogue of Microorganisms (GCM) 10K type strain sequencing project: providing services to taxonomists for standard genome sequencing and annotation.</title>
        <authorList>
            <consortium name="The Broad Institute Genomics Platform"/>
            <consortium name="The Broad Institute Genome Sequencing Center for Infectious Disease"/>
            <person name="Wu L."/>
            <person name="Ma J."/>
        </authorList>
    </citation>
    <scope>NUCLEOTIDE SEQUENCE [LARGE SCALE GENOMIC DNA]</scope>
    <source>
        <strain evidence="4">JCM 1490</strain>
    </source>
</reference>
<evidence type="ECO:0000256" key="1">
    <source>
        <dbReference type="SAM" id="MobiDB-lite"/>
    </source>
</evidence>
<dbReference type="InterPro" id="IPR007345">
    <property type="entry name" value="Polysacch_pyruvyl_Trfase"/>
</dbReference>
<dbReference type="PANTHER" id="PTHR36836">
    <property type="entry name" value="COLANIC ACID BIOSYNTHESIS PROTEIN WCAK"/>
    <property type="match status" value="1"/>
</dbReference>
<evidence type="ECO:0000313" key="3">
    <source>
        <dbReference type="EMBL" id="MFC7405045.1"/>
    </source>
</evidence>
<dbReference type="RefSeq" id="WP_382393013.1">
    <property type="nucleotide sequence ID" value="NZ_JBHTCQ010000001.1"/>
</dbReference>
<evidence type="ECO:0000259" key="2">
    <source>
        <dbReference type="Pfam" id="PF04230"/>
    </source>
</evidence>
<dbReference type="Proteomes" id="UP001596455">
    <property type="component" value="Unassembled WGS sequence"/>
</dbReference>
<feature type="domain" description="Polysaccharide pyruvyl transferase" evidence="2">
    <location>
        <begin position="371"/>
        <end position="655"/>
    </location>
</feature>
<protein>
    <submittedName>
        <fullName evidence="3">Polysaccharide pyruvyl transferase family protein</fullName>
    </submittedName>
</protein>
<comment type="caution">
    <text evidence="3">The sequence shown here is derived from an EMBL/GenBank/DDBJ whole genome shotgun (WGS) entry which is preliminary data.</text>
</comment>
<dbReference type="GO" id="GO:0016740">
    <property type="term" value="F:transferase activity"/>
    <property type="evidence" value="ECO:0007669"/>
    <property type="project" value="UniProtKB-KW"/>
</dbReference>
<dbReference type="Gene3D" id="1.25.40.10">
    <property type="entry name" value="Tetratricopeptide repeat domain"/>
    <property type="match status" value="1"/>
</dbReference>
<evidence type="ECO:0000313" key="4">
    <source>
        <dbReference type="Proteomes" id="UP001596455"/>
    </source>
</evidence>